<dbReference type="PANTHER" id="PTHR33021:SF339">
    <property type="entry name" value="OS07G0570600 PROTEIN"/>
    <property type="match status" value="1"/>
</dbReference>
<gene>
    <name evidence="8" type="ORF">RchiOBHm_Chr7g0204671</name>
</gene>
<evidence type="ECO:0000256" key="3">
    <source>
        <dbReference type="ARBA" id="ARBA00022982"/>
    </source>
</evidence>
<keyword evidence="3" id="KW-0249">Electron transport</keyword>
<dbReference type="GO" id="GO:0005886">
    <property type="term" value="C:plasma membrane"/>
    <property type="evidence" value="ECO:0007669"/>
    <property type="project" value="TreeGrafter"/>
</dbReference>
<evidence type="ECO:0000259" key="7">
    <source>
        <dbReference type="PROSITE" id="PS51485"/>
    </source>
</evidence>
<proteinExistence type="predicted"/>
<dbReference type="SUPFAM" id="SSF49503">
    <property type="entry name" value="Cupredoxins"/>
    <property type="match status" value="1"/>
</dbReference>
<dbReference type="InterPro" id="IPR003245">
    <property type="entry name" value="Phytocyanin_dom"/>
</dbReference>
<feature type="signal peptide" evidence="6">
    <location>
        <begin position="1"/>
        <end position="22"/>
    </location>
</feature>
<dbReference type="Proteomes" id="UP000238479">
    <property type="component" value="Chromosome 7"/>
</dbReference>
<evidence type="ECO:0000256" key="2">
    <source>
        <dbReference type="ARBA" id="ARBA00022723"/>
    </source>
</evidence>
<evidence type="ECO:0000256" key="6">
    <source>
        <dbReference type="SAM" id="SignalP"/>
    </source>
</evidence>
<evidence type="ECO:0000256" key="4">
    <source>
        <dbReference type="ARBA" id="ARBA00023008"/>
    </source>
</evidence>
<feature type="chain" id="PRO_5015140362" evidence="6">
    <location>
        <begin position="23"/>
        <end position="163"/>
    </location>
</feature>
<evidence type="ECO:0000256" key="5">
    <source>
        <dbReference type="ARBA" id="ARBA00023180"/>
    </source>
</evidence>
<dbReference type="PROSITE" id="PS51485">
    <property type="entry name" value="PHYTOCYANIN"/>
    <property type="match status" value="1"/>
</dbReference>
<keyword evidence="6" id="KW-0732">Signal</keyword>
<name>A0A2P6P8S1_ROSCH</name>
<dbReference type="PANTHER" id="PTHR33021">
    <property type="entry name" value="BLUE COPPER PROTEIN"/>
    <property type="match status" value="1"/>
</dbReference>
<keyword evidence="1" id="KW-0813">Transport</keyword>
<evidence type="ECO:0000256" key="1">
    <source>
        <dbReference type="ARBA" id="ARBA00022448"/>
    </source>
</evidence>
<reference evidence="8 9" key="1">
    <citation type="journal article" date="2018" name="Nat. Genet.">
        <title>The Rosa genome provides new insights in the design of modern roses.</title>
        <authorList>
            <person name="Bendahmane M."/>
        </authorList>
    </citation>
    <scope>NUCLEOTIDE SEQUENCE [LARGE SCALE GENOMIC DNA]</scope>
    <source>
        <strain evidence="9">cv. Old Blush</strain>
    </source>
</reference>
<keyword evidence="4" id="KW-0186">Copper</keyword>
<dbReference type="Pfam" id="PF02298">
    <property type="entry name" value="Cu_bind_like"/>
    <property type="match status" value="1"/>
</dbReference>
<evidence type="ECO:0000313" key="9">
    <source>
        <dbReference type="Proteomes" id="UP000238479"/>
    </source>
</evidence>
<dbReference type="STRING" id="74649.A0A2P6P8S1"/>
<comment type="caution">
    <text evidence="8">The sequence shown here is derived from an EMBL/GenBank/DDBJ whole genome shotgun (WGS) entry which is preliminary data.</text>
</comment>
<organism evidence="8 9">
    <name type="scientific">Rosa chinensis</name>
    <name type="common">China rose</name>
    <dbReference type="NCBI Taxonomy" id="74649"/>
    <lineage>
        <taxon>Eukaryota</taxon>
        <taxon>Viridiplantae</taxon>
        <taxon>Streptophyta</taxon>
        <taxon>Embryophyta</taxon>
        <taxon>Tracheophyta</taxon>
        <taxon>Spermatophyta</taxon>
        <taxon>Magnoliopsida</taxon>
        <taxon>eudicotyledons</taxon>
        <taxon>Gunneridae</taxon>
        <taxon>Pentapetalae</taxon>
        <taxon>rosids</taxon>
        <taxon>fabids</taxon>
        <taxon>Rosales</taxon>
        <taxon>Rosaceae</taxon>
        <taxon>Rosoideae</taxon>
        <taxon>Rosoideae incertae sedis</taxon>
        <taxon>Rosa</taxon>
    </lineage>
</organism>
<sequence>MALRNTIMMFFVAMACLGVCSGASSSEAVHSGVVYKVGDSIGWSIFGDYKKWTSTKEFHVGDTLLFAYDKEFHNLMEVNGEDYQSCNTKSPLALYAAGLDSIPLDKPGDYYFICGRNFEPDWYAMTLKEPGHCQAGQKLHVKVTLPISDHHFVASPTPAPAPK</sequence>
<dbReference type="AlphaFoldDB" id="A0A2P6P8S1"/>
<feature type="domain" description="Phytocyanin" evidence="7">
    <location>
        <begin position="33"/>
        <end position="145"/>
    </location>
</feature>
<keyword evidence="5" id="KW-0325">Glycoprotein</keyword>
<evidence type="ECO:0000313" key="8">
    <source>
        <dbReference type="EMBL" id="PRQ18319.1"/>
    </source>
</evidence>
<dbReference type="InterPro" id="IPR008972">
    <property type="entry name" value="Cupredoxin"/>
</dbReference>
<dbReference type="GO" id="GO:0009055">
    <property type="term" value="F:electron transfer activity"/>
    <property type="evidence" value="ECO:0007669"/>
    <property type="project" value="InterPro"/>
</dbReference>
<protein>
    <submittedName>
        <fullName evidence="8">Putative cupredoxin</fullName>
    </submittedName>
</protein>
<dbReference type="PROSITE" id="PS51257">
    <property type="entry name" value="PROKAR_LIPOPROTEIN"/>
    <property type="match status" value="1"/>
</dbReference>
<dbReference type="GO" id="GO:0046872">
    <property type="term" value="F:metal ion binding"/>
    <property type="evidence" value="ECO:0007669"/>
    <property type="project" value="UniProtKB-KW"/>
</dbReference>
<keyword evidence="9" id="KW-1185">Reference proteome</keyword>
<dbReference type="OMA" id="RNTIMMF"/>
<dbReference type="EMBL" id="PDCK01000045">
    <property type="protein sequence ID" value="PRQ18319.1"/>
    <property type="molecule type" value="Genomic_DNA"/>
</dbReference>
<accession>A0A2P6P8S1</accession>
<dbReference type="InterPro" id="IPR039391">
    <property type="entry name" value="Phytocyanin-like"/>
</dbReference>
<dbReference type="Gene3D" id="2.60.40.420">
    <property type="entry name" value="Cupredoxins - blue copper proteins"/>
    <property type="match status" value="1"/>
</dbReference>
<keyword evidence="2" id="KW-0479">Metal-binding</keyword>
<dbReference type="Gramene" id="PRQ18319">
    <property type="protein sequence ID" value="PRQ18319"/>
    <property type="gene ID" value="RchiOBHm_Chr7g0204671"/>
</dbReference>
<dbReference type="FunFam" id="2.60.40.420:FF:000003">
    <property type="entry name" value="Blue copper"/>
    <property type="match status" value="1"/>
</dbReference>